<dbReference type="RefSeq" id="WP_067663546.1">
    <property type="nucleotide sequence ID" value="NZ_FQXG01000003.1"/>
</dbReference>
<name>A0A1M5T8D2_9GAMM</name>
<feature type="transmembrane region" description="Helical" evidence="2">
    <location>
        <begin position="586"/>
        <end position="610"/>
    </location>
</feature>
<protein>
    <submittedName>
        <fullName evidence="4">Conjugal transfer/type IV secretion protein DotA/TraY</fullName>
    </submittedName>
</protein>
<dbReference type="AlphaFoldDB" id="A0A1M5T8D2"/>
<dbReference type="InterPro" id="IPR027628">
    <property type="entry name" value="DotA_TraY"/>
</dbReference>
<feature type="compositionally biased region" description="Low complexity" evidence="1">
    <location>
        <begin position="750"/>
        <end position="763"/>
    </location>
</feature>
<gene>
    <name evidence="4" type="ORF">SAMN02745129_2028</name>
</gene>
<dbReference type="NCBIfam" id="TIGR04346">
    <property type="entry name" value="DotA_TraY"/>
    <property type="match status" value="1"/>
</dbReference>
<dbReference type="Proteomes" id="UP000184268">
    <property type="component" value="Unassembled WGS sequence"/>
</dbReference>
<keyword evidence="2" id="KW-1133">Transmembrane helix</keyword>
<feature type="compositionally biased region" description="Basic and acidic residues" evidence="1">
    <location>
        <begin position="805"/>
        <end position="820"/>
    </location>
</feature>
<feature type="signal peptide" evidence="3">
    <location>
        <begin position="1"/>
        <end position="22"/>
    </location>
</feature>
<keyword evidence="2" id="KW-0472">Membrane</keyword>
<evidence type="ECO:0000313" key="4">
    <source>
        <dbReference type="EMBL" id="SHH46613.1"/>
    </source>
</evidence>
<feature type="chain" id="PRO_5009913879" evidence="3">
    <location>
        <begin position="23"/>
        <end position="851"/>
    </location>
</feature>
<evidence type="ECO:0000256" key="3">
    <source>
        <dbReference type="SAM" id="SignalP"/>
    </source>
</evidence>
<feature type="compositionally biased region" description="Polar residues" evidence="1">
    <location>
        <begin position="821"/>
        <end position="843"/>
    </location>
</feature>
<evidence type="ECO:0000256" key="2">
    <source>
        <dbReference type="SAM" id="Phobius"/>
    </source>
</evidence>
<reference evidence="5" key="1">
    <citation type="submission" date="2016-11" db="EMBL/GenBank/DDBJ databases">
        <authorList>
            <person name="Varghese N."/>
            <person name="Submissions S."/>
        </authorList>
    </citation>
    <scope>NUCLEOTIDE SEQUENCE [LARGE SCALE GENOMIC DNA]</scope>
    <source>
        <strain evidence="5">DSM 16917</strain>
    </source>
</reference>
<feature type="transmembrane region" description="Helical" evidence="2">
    <location>
        <begin position="562"/>
        <end position="579"/>
    </location>
</feature>
<evidence type="ECO:0000256" key="1">
    <source>
        <dbReference type="SAM" id="MobiDB-lite"/>
    </source>
</evidence>
<accession>A0A1M5T8D2</accession>
<dbReference type="OrthoDB" id="7010241at2"/>
<keyword evidence="5" id="KW-1185">Reference proteome</keyword>
<sequence>MTKAIKWLGAMCLSVFTAAATAATPTTEAELTQSISDVFDICTGDMTLFQKWLYDLYGQVICEPGGNVTLISEVVGFMNVMAMALAIVISLYVVISGIMRTASEGEVLGKAYSTVWLPLRYGVGVSLLIPAPGMANVFSVCQALMMGLILAASNAADILHVRVMESIFRPSEASIVVNQYKLSQEAQTMLAQLGCTIAYRDQHGISSRPDMLFKIRRNGVYGELKPQLSANGFTSAVQSSTPEIESIEFVGGSCGEMVFPSRKGDEVDTEGSSPLSIALNKMDAPIINAYLMAYAELFPIAQAMVAPTSQSLSVNGRMVRGLGDIGNYSRIQDPDVDASLVNDSALITAAYLTAIDNFRDNLIANASREYRDNLDVDDWIDRNSKMGFASLGLMYFEIPKFHGAPSAKLNDALGNGASPTYGQSCVSEPEGWDRLKFWTRSNCDEKLNVFQRYATAKVVHQEAGKSQSSSGTATPSIVSFGDGESDPSGPLALYINATLLDALVNGEYLQLGFNLNDGYNPPALTDPFVTATRMGDAALSVLTLMQGAVIFSESFVTAGESTGASSFLLSAIIGFFKFFKAKMFALMVLMAMNAFTLALLVPIMPILVWIFALIRYLIVTIEAMAAVPLAVTKILTPEGEGILGTRMEQVIALIAGIFLRPTLLVIGLVASISISFIALSVVNTIMAEYMTSVKPGVIGAVFICLLYALLVIAVVKRSIAVISELGDNVLNWMSAGIGSFGAEDKGMAESTAAQASGGTQAGAKAVMERSERRAGGGDGNGGGPKNSPTGPQGGKGKAGGGDQKGAQEKDSVSKGVKENGDTSVVSTEAPNQQGQNLGETSDAGSGGDSKK</sequence>
<proteinExistence type="predicted"/>
<organism evidence="4 5">
    <name type="scientific">Ferrimonas marina</name>
    <dbReference type="NCBI Taxonomy" id="299255"/>
    <lineage>
        <taxon>Bacteria</taxon>
        <taxon>Pseudomonadati</taxon>
        <taxon>Pseudomonadota</taxon>
        <taxon>Gammaproteobacteria</taxon>
        <taxon>Alteromonadales</taxon>
        <taxon>Ferrimonadaceae</taxon>
        <taxon>Ferrimonas</taxon>
    </lineage>
</organism>
<feature type="transmembrane region" description="Helical" evidence="2">
    <location>
        <begin position="697"/>
        <end position="715"/>
    </location>
</feature>
<keyword evidence="2" id="KW-0812">Transmembrane</keyword>
<feature type="transmembrane region" description="Helical" evidence="2">
    <location>
        <begin position="111"/>
        <end position="131"/>
    </location>
</feature>
<feature type="transmembrane region" description="Helical" evidence="2">
    <location>
        <begin position="657"/>
        <end position="685"/>
    </location>
</feature>
<dbReference type="STRING" id="299255.SAMN02745129_2028"/>
<feature type="compositionally biased region" description="Gly residues" evidence="1">
    <location>
        <begin position="791"/>
        <end position="803"/>
    </location>
</feature>
<evidence type="ECO:0000313" key="5">
    <source>
        <dbReference type="Proteomes" id="UP000184268"/>
    </source>
</evidence>
<dbReference type="EMBL" id="FQXG01000003">
    <property type="protein sequence ID" value="SHH46613.1"/>
    <property type="molecule type" value="Genomic_DNA"/>
</dbReference>
<feature type="compositionally biased region" description="Basic and acidic residues" evidence="1">
    <location>
        <begin position="766"/>
        <end position="775"/>
    </location>
</feature>
<feature type="region of interest" description="Disordered" evidence="1">
    <location>
        <begin position="748"/>
        <end position="851"/>
    </location>
</feature>
<feature type="transmembrane region" description="Helical" evidence="2">
    <location>
        <begin position="77"/>
        <end position="99"/>
    </location>
</feature>
<keyword evidence="3" id="KW-0732">Signal</keyword>